<dbReference type="PROSITE" id="PS51257">
    <property type="entry name" value="PROKAR_LIPOPROTEIN"/>
    <property type="match status" value="1"/>
</dbReference>
<evidence type="ECO:0000313" key="3">
    <source>
        <dbReference type="Proteomes" id="UP001595698"/>
    </source>
</evidence>
<comment type="caution">
    <text evidence="2">The sequence shown here is derived from an EMBL/GenBank/DDBJ whole genome shotgun (WGS) entry which is preliminary data.</text>
</comment>
<dbReference type="Proteomes" id="UP001595698">
    <property type="component" value="Unassembled WGS sequence"/>
</dbReference>
<feature type="chain" id="PRO_5046084722" description="Lipoprotein" evidence="1">
    <location>
        <begin position="28"/>
        <end position="297"/>
    </location>
</feature>
<evidence type="ECO:0000256" key="1">
    <source>
        <dbReference type="SAM" id="SignalP"/>
    </source>
</evidence>
<dbReference type="EMBL" id="JBHSBC010000058">
    <property type="protein sequence ID" value="MFC3986516.1"/>
    <property type="molecule type" value="Genomic_DNA"/>
</dbReference>
<feature type="signal peptide" evidence="1">
    <location>
        <begin position="1"/>
        <end position="27"/>
    </location>
</feature>
<keyword evidence="3" id="KW-1185">Reference proteome</keyword>
<dbReference type="RefSeq" id="WP_386196816.1">
    <property type="nucleotide sequence ID" value="NZ_JBHSBC010000058.1"/>
</dbReference>
<sequence>MLFTGRGRAVAVIAGHALILGSLAGCATGPSAPPAPLTQTDYVVLKRAELLLIRDCMREQGFWYWVPKMWEPSRGFGLVLDDPGWAREHGYGGLDQQEVMREKRDDPNLAYRDSLPAARRARYTLAMGGGDDVKVLAAHLPDGGTINNALGGCQLSSNEKLYGDRERWFPLDALASNIAPLYMRAITKDARFTTALSSWSRCMRGKGHTYTTPMEIRAALPGLTKGLAPAQAHAVEVKLAVAEATCARATSLTSTLRALQAEYRPKVEGPNAAGLRTHARLLREALERAKEINHSTP</sequence>
<evidence type="ECO:0008006" key="4">
    <source>
        <dbReference type="Google" id="ProtNLM"/>
    </source>
</evidence>
<name>A0ABV8FF70_9ACTN</name>
<accession>A0ABV8FF70</accession>
<protein>
    <recommendedName>
        <fullName evidence="4">Lipoprotein</fullName>
    </recommendedName>
</protein>
<gene>
    <name evidence="2" type="ORF">ACFOYY_40735</name>
</gene>
<reference evidence="3" key="1">
    <citation type="journal article" date="2019" name="Int. J. Syst. Evol. Microbiol.">
        <title>The Global Catalogue of Microorganisms (GCM) 10K type strain sequencing project: providing services to taxonomists for standard genome sequencing and annotation.</title>
        <authorList>
            <consortium name="The Broad Institute Genomics Platform"/>
            <consortium name="The Broad Institute Genome Sequencing Center for Infectious Disease"/>
            <person name="Wu L."/>
            <person name="Ma J."/>
        </authorList>
    </citation>
    <scope>NUCLEOTIDE SEQUENCE [LARGE SCALE GENOMIC DNA]</scope>
    <source>
        <strain evidence="3">TBRC 7912</strain>
    </source>
</reference>
<keyword evidence="1" id="KW-0732">Signal</keyword>
<proteinExistence type="predicted"/>
<evidence type="ECO:0000313" key="2">
    <source>
        <dbReference type="EMBL" id="MFC3986516.1"/>
    </source>
</evidence>
<organism evidence="2 3">
    <name type="scientific">Streptosporangium jomthongense</name>
    <dbReference type="NCBI Taxonomy" id="1193683"/>
    <lineage>
        <taxon>Bacteria</taxon>
        <taxon>Bacillati</taxon>
        <taxon>Actinomycetota</taxon>
        <taxon>Actinomycetes</taxon>
        <taxon>Streptosporangiales</taxon>
        <taxon>Streptosporangiaceae</taxon>
        <taxon>Streptosporangium</taxon>
    </lineage>
</organism>